<evidence type="ECO:0000313" key="2">
    <source>
        <dbReference type="Proteomes" id="UP000034764"/>
    </source>
</evidence>
<organism evidence="1 2">
    <name type="scientific">Candidatus Yanofskybacteria bacterium GW2011_GWD2_39_48</name>
    <dbReference type="NCBI Taxonomy" id="1619031"/>
    <lineage>
        <taxon>Bacteria</taxon>
        <taxon>Candidatus Yanofskyibacteriota</taxon>
    </lineage>
</organism>
<name>A0A0G0RMU2_9BACT</name>
<protein>
    <submittedName>
        <fullName evidence="1">Uncharacterized protein</fullName>
    </submittedName>
</protein>
<comment type="caution">
    <text evidence="1">The sequence shown here is derived from an EMBL/GenBank/DDBJ whole genome shotgun (WGS) entry which is preliminary data.</text>
</comment>
<proteinExistence type="predicted"/>
<reference evidence="1 2" key="1">
    <citation type="journal article" date="2015" name="Nature">
        <title>rRNA introns, odd ribosomes, and small enigmatic genomes across a large radiation of phyla.</title>
        <authorList>
            <person name="Brown C.T."/>
            <person name="Hug L.A."/>
            <person name="Thomas B.C."/>
            <person name="Sharon I."/>
            <person name="Castelle C.J."/>
            <person name="Singh A."/>
            <person name="Wilkins M.J."/>
            <person name="Williams K.H."/>
            <person name="Banfield J.F."/>
        </authorList>
    </citation>
    <scope>NUCLEOTIDE SEQUENCE [LARGE SCALE GENOMIC DNA]</scope>
</reference>
<accession>A0A0G0RMU2</accession>
<evidence type="ECO:0000313" key="1">
    <source>
        <dbReference type="EMBL" id="KKR23845.1"/>
    </source>
</evidence>
<dbReference type="EMBL" id="LBXD01000006">
    <property type="protein sequence ID" value="KKR23845.1"/>
    <property type="molecule type" value="Genomic_DNA"/>
</dbReference>
<dbReference type="Proteomes" id="UP000034764">
    <property type="component" value="Unassembled WGS sequence"/>
</dbReference>
<dbReference type="AlphaFoldDB" id="A0A0G0RMU2"/>
<sequence>MPDKRVDNNESGKISNWVVFPRTIASMYKNGELSRAEYLTYLHLRLQGTPYGISTAHLEAVRDDVFGKGTGEKGVTINYINRILLSLKNKRLLYYPDRTGKSGSFEVHFPDFIDPNKNITDISHLFEGEYSKCILPLSNPTKSEVSTEVKEDFQRLEKTKNEDITNRHLLRANKQFRGYNNDTETQNEIENTDISVSYKDGEKGALHAEYVCKNITDSYNPIGYEERTAKEIALKVGDKCMDRYLALIREKKFWVLEKAFGEYSEGEVKGNNPPAYLNRIICRMLKEQVGSKLK</sequence>
<gene>
    <name evidence="1" type="ORF">UT53_C0006G0015</name>
</gene>